<dbReference type="RefSeq" id="WP_048642431.1">
    <property type="nucleotide sequence ID" value="NZ_CAXBGM010000101.1"/>
</dbReference>
<evidence type="ECO:0000313" key="2">
    <source>
        <dbReference type="Proteomes" id="UP000036520"/>
    </source>
</evidence>
<evidence type="ECO:0008006" key="3">
    <source>
        <dbReference type="Google" id="ProtNLM"/>
    </source>
</evidence>
<protein>
    <recommendedName>
        <fullName evidence="3">DUF4924 domain-containing protein</fullName>
    </recommendedName>
</protein>
<dbReference type="STRING" id="320787.CA2015_2765"/>
<name>A0A0H4PGJ9_9BACT</name>
<dbReference type="InterPro" id="IPR032574">
    <property type="entry name" value="DUF4924"/>
</dbReference>
<proteinExistence type="predicted"/>
<dbReference type="EMBL" id="CP012040">
    <property type="protein sequence ID" value="AKP52175.1"/>
    <property type="molecule type" value="Genomic_DNA"/>
</dbReference>
<organism evidence="1 2">
    <name type="scientific">Cyclobacterium amurskyense</name>
    <dbReference type="NCBI Taxonomy" id="320787"/>
    <lineage>
        <taxon>Bacteria</taxon>
        <taxon>Pseudomonadati</taxon>
        <taxon>Bacteroidota</taxon>
        <taxon>Cytophagia</taxon>
        <taxon>Cytophagales</taxon>
        <taxon>Cyclobacteriaceae</taxon>
        <taxon>Cyclobacterium</taxon>
    </lineage>
</organism>
<dbReference type="OrthoDB" id="1095125at2"/>
<evidence type="ECO:0000313" key="1">
    <source>
        <dbReference type="EMBL" id="AKP52175.1"/>
    </source>
</evidence>
<gene>
    <name evidence="1" type="ORF">CA2015_2765</name>
</gene>
<accession>A0A0H4PGJ9</accession>
<dbReference type="KEGG" id="camu:CA2015_2765"/>
<dbReference type="Pfam" id="PF16271">
    <property type="entry name" value="DUF4924"/>
    <property type="match status" value="1"/>
</dbReference>
<sequence length="179" mass="20865">MKSIADKKKKENIIEYVLYMYRMEDLLRAYQFEMEDVNAYVLGHKNIDKKDKEETQVWLSNMVNQMEEQGIKEKGHLDDVQEIVGQLAKIHWQLLKEDPDYIAIYRKTQAHLLKLIADTKEGIPEHEIQVFINTLYGVLLNKLNGRKIPLEIMDAAASFGDVLACINIAYMKDFLTTDK</sequence>
<dbReference type="Proteomes" id="UP000036520">
    <property type="component" value="Chromosome"/>
</dbReference>
<keyword evidence="2" id="KW-1185">Reference proteome</keyword>
<reference evidence="1 2" key="1">
    <citation type="submission" date="2015-07" db="EMBL/GenBank/DDBJ databases">
        <authorList>
            <person name="Kim K.M."/>
        </authorList>
    </citation>
    <scope>NUCLEOTIDE SEQUENCE [LARGE SCALE GENOMIC DNA]</scope>
    <source>
        <strain evidence="1 2">KCTC 12363</strain>
    </source>
</reference>
<dbReference type="AlphaFoldDB" id="A0A0H4PGJ9"/>